<dbReference type="GO" id="GO:0046872">
    <property type="term" value="F:metal ion binding"/>
    <property type="evidence" value="ECO:0007669"/>
    <property type="project" value="UniProtKB-KW"/>
</dbReference>
<dbReference type="SMR" id="B4NE40"/>
<dbReference type="SMART" id="SM00680">
    <property type="entry name" value="CLIP"/>
    <property type="match status" value="1"/>
</dbReference>
<keyword evidence="6" id="KW-0106">Calcium</keyword>
<organism evidence="14 15">
    <name type="scientific">Drosophila willistoni</name>
    <name type="common">Fruit fly</name>
    <dbReference type="NCBI Taxonomy" id="7260"/>
    <lineage>
        <taxon>Eukaryota</taxon>
        <taxon>Metazoa</taxon>
        <taxon>Ecdysozoa</taxon>
        <taxon>Arthropoda</taxon>
        <taxon>Hexapoda</taxon>
        <taxon>Insecta</taxon>
        <taxon>Pterygota</taxon>
        <taxon>Neoptera</taxon>
        <taxon>Endopterygota</taxon>
        <taxon>Diptera</taxon>
        <taxon>Brachycera</taxon>
        <taxon>Muscomorpha</taxon>
        <taxon>Ephydroidea</taxon>
        <taxon>Drosophilidae</taxon>
        <taxon>Drosophila</taxon>
        <taxon>Sophophora</taxon>
    </lineage>
</organism>
<dbReference type="InterPro" id="IPR009003">
    <property type="entry name" value="Peptidase_S1_PA"/>
</dbReference>
<protein>
    <recommendedName>
        <fullName evidence="13">Peptidase S1 domain-containing protein</fullName>
    </recommendedName>
</protein>
<keyword evidence="2" id="KW-0479">Metal-binding</keyword>
<dbReference type="InterPro" id="IPR018114">
    <property type="entry name" value="TRYPSIN_HIS"/>
</dbReference>
<evidence type="ECO:0000256" key="12">
    <source>
        <dbReference type="SAM" id="SignalP"/>
    </source>
</evidence>
<evidence type="ECO:0000259" key="13">
    <source>
        <dbReference type="PROSITE" id="PS50240"/>
    </source>
</evidence>
<dbReference type="MEROPS" id="S01.A25"/>
<evidence type="ECO:0000256" key="10">
    <source>
        <dbReference type="ARBA" id="ARBA00024195"/>
    </source>
</evidence>
<evidence type="ECO:0000256" key="3">
    <source>
        <dbReference type="ARBA" id="ARBA00022729"/>
    </source>
</evidence>
<dbReference type="PROSITE" id="PS00134">
    <property type="entry name" value="TRYPSIN_HIS"/>
    <property type="match status" value="1"/>
</dbReference>
<keyword evidence="1 11" id="KW-0645">Protease</keyword>
<dbReference type="STRING" id="7260.B4NE40"/>
<gene>
    <name evidence="14" type="primary">Dwil\GK25360</name>
    <name evidence="14" type="ORF">Dwil_GK25360</name>
</gene>
<keyword evidence="4 11" id="KW-0378">Hydrolase</keyword>
<name>B4NE40_DROWI</name>
<sequence length="412" mass="45248">MGLLRLLPLFLLLLLKDDHLAQSQRRGNTGVVTHYGNCNASNFGPGRCVASSDCDFYDVNILDSADKSQCSSQERPDLICCPREPNALPILASRISNATIAPTLAPTISNTNSQKRPGPPSSPDELPEYPYCGLSFAFKVFGGAKTRITEFPWTTLLEYTILQTRRKEYVCGAAFIAQRWLITAAHCAHKKFVEDYGRKLTGARLGEWDQTTNPDCIVSTNGKTECVPPFIQASIDKILVHPQFDSGNLTHDIALLRLAQPVDWTQLRHLEAVCLPPARGREANQLVGSAVDVSGWGRTEENYALSDVKRKAMLHVQPLDQCQAAYETQGYKLGEGQLCASGGLGVDSCSGDSGGPLTAEANTPQRDRYDYLAGVVSYGKTECGKSDFPGVYTRISHYIDWIEATIRENRGR</sequence>
<dbReference type="Pfam" id="PF00089">
    <property type="entry name" value="Trypsin"/>
    <property type="match status" value="1"/>
</dbReference>
<dbReference type="eggNOG" id="KOG3627">
    <property type="taxonomic scope" value="Eukaryota"/>
</dbReference>
<comment type="similarity">
    <text evidence="10">Belongs to the peptidase S1 family. CLIP subfamily.</text>
</comment>
<dbReference type="EMBL" id="CH964239">
    <property type="protein sequence ID" value="EDW82009.2"/>
    <property type="molecule type" value="Genomic_DNA"/>
</dbReference>
<evidence type="ECO:0000256" key="6">
    <source>
        <dbReference type="ARBA" id="ARBA00022837"/>
    </source>
</evidence>
<evidence type="ECO:0000256" key="5">
    <source>
        <dbReference type="ARBA" id="ARBA00022825"/>
    </source>
</evidence>
<dbReference type="PRINTS" id="PR00722">
    <property type="entry name" value="CHYMOTRYPSIN"/>
</dbReference>
<dbReference type="InterPro" id="IPR001254">
    <property type="entry name" value="Trypsin_dom"/>
</dbReference>
<dbReference type="Gene3D" id="2.40.10.10">
    <property type="entry name" value="Trypsin-like serine proteases"/>
    <property type="match status" value="2"/>
</dbReference>
<dbReference type="GO" id="GO:0004252">
    <property type="term" value="F:serine-type endopeptidase activity"/>
    <property type="evidence" value="ECO:0007669"/>
    <property type="project" value="InterPro"/>
</dbReference>
<dbReference type="SUPFAM" id="SSF50494">
    <property type="entry name" value="Trypsin-like serine proteases"/>
    <property type="match status" value="1"/>
</dbReference>
<dbReference type="FunFam" id="2.40.10.10:FF:000078">
    <property type="entry name" value="Serine protease H137"/>
    <property type="match status" value="1"/>
</dbReference>
<evidence type="ECO:0000256" key="4">
    <source>
        <dbReference type="ARBA" id="ARBA00022801"/>
    </source>
</evidence>
<dbReference type="Proteomes" id="UP000007798">
    <property type="component" value="Unassembled WGS sequence"/>
</dbReference>
<dbReference type="PANTHER" id="PTHR24256">
    <property type="entry name" value="TRYPTASE-RELATED"/>
    <property type="match status" value="1"/>
</dbReference>
<keyword evidence="9" id="KW-0325">Glycoprotein</keyword>
<evidence type="ECO:0000256" key="9">
    <source>
        <dbReference type="ARBA" id="ARBA00023180"/>
    </source>
</evidence>
<evidence type="ECO:0000256" key="8">
    <source>
        <dbReference type="ARBA" id="ARBA00023157"/>
    </source>
</evidence>
<evidence type="ECO:0000256" key="2">
    <source>
        <dbReference type="ARBA" id="ARBA00022723"/>
    </source>
</evidence>
<dbReference type="CDD" id="cd00190">
    <property type="entry name" value="Tryp_SPc"/>
    <property type="match status" value="1"/>
</dbReference>
<dbReference type="SMART" id="SM00020">
    <property type="entry name" value="Tryp_SPc"/>
    <property type="match status" value="1"/>
</dbReference>
<dbReference type="InterPro" id="IPR043504">
    <property type="entry name" value="Peptidase_S1_PA_chymotrypsin"/>
</dbReference>
<evidence type="ECO:0000313" key="14">
    <source>
        <dbReference type="EMBL" id="EDW82009.2"/>
    </source>
</evidence>
<evidence type="ECO:0000256" key="1">
    <source>
        <dbReference type="ARBA" id="ARBA00022670"/>
    </source>
</evidence>
<dbReference type="InterPro" id="IPR033116">
    <property type="entry name" value="TRYPSIN_SER"/>
</dbReference>
<dbReference type="FunFam" id="2.40.10.10:FF:000028">
    <property type="entry name" value="Serine protease easter"/>
    <property type="match status" value="1"/>
</dbReference>
<dbReference type="InterPro" id="IPR001314">
    <property type="entry name" value="Peptidase_S1A"/>
</dbReference>
<dbReference type="OrthoDB" id="8250810at2759"/>
<evidence type="ECO:0000256" key="7">
    <source>
        <dbReference type="ARBA" id="ARBA00023145"/>
    </source>
</evidence>
<dbReference type="InterPro" id="IPR051487">
    <property type="entry name" value="Ser/Thr_Proteases_Immune/Dev"/>
</dbReference>
<dbReference type="AlphaFoldDB" id="B4NE40"/>
<dbReference type="GO" id="GO:0051604">
    <property type="term" value="P:protein maturation"/>
    <property type="evidence" value="ECO:0007669"/>
    <property type="project" value="UniProtKB-ARBA"/>
</dbReference>
<keyword evidence="8" id="KW-1015">Disulfide bond</keyword>
<keyword evidence="15" id="KW-1185">Reference proteome</keyword>
<dbReference type="PROSITE" id="PS00135">
    <property type="entry name" value="TRYPSIN_SER"/>
    <property type="match status" value="1"/>
</dbReference>
<dbReference type="InterPro" id="IPR022700">
    <property type="entry name" value="CLIP"/>
</dbReference>
<reference evidence="14 15" key="1">
    <citation type="journal article" date="2007" name="Nature">
        <title>Evolution of genes and genomes on the Drosophila phylogeny.</title>
        <authorList>
            <consortium name="Drosophila 12 Genomes Consortium"/>
            <person name="Clark A.G."/>
            <person name="Eisen M.B."/>
            <person name="Smith D.R."/>
            <person name="Bergman C.M."/>
            <person name="Oliver B."/>
            <person name="Markow T.A."/>
            <person name="Kaufman T.C."/>
            <person name="Kellis M."/>
            <person name="Gelbart W."/>
            <person name="Iyer V.N."/>
            <person name="Pollard D.A."/>
            <person name="Sackton T.B."/>
            <person name="Larracuente A.M."/>
            <person name="Singh N.D."/>
            <person name="Abad J.P."/>
            <person name="Abt D.N."/>
            <person name="Adryan B."/>
            <person name="Aguade M."/>
            <person name="Akashi H."/>
            <person name="Anderson W.W."/>
            <person name="Aquadro C.F."/>
            <person name="Ardell D.H."/>
            <person name="Arguello R."/>
            <person name="Artieri C.G."/>
            <person name="Barbash D.A."/>
            <person name="Barker D."/>
            <person name="Barsanti P."/>
            <person name="Batterham P."/>
            <person name="Batzoglou S."/>
            <person name="Begun D."/>
            <person name="Bhutkar A."/>
            <person name="Blanco E."/>
            <person name="Bosak S.A."/>
            <person name="Bradley R.K."/>
            <person name="Brand A.D."/>
            <person name="Brent M.R."/>
            <person name="Brooks A.N."/>
            <person name="Brown R.H."/>
            <person name="Butlin R.K."/>
            <person name="Caggese C."/>
            <person name="Calvi B.R."/>
            <person name="Bernardo de Carvalho A."/>
            <person name="Caspi A."/>
            <person name="Castrezana S."/>
            <person name="Celniker S.E."/>
            <person name="Chang J.L."/>
            <person name="Chapple C."/>
            <person name="Chatterji S."/>
            <person name="Chinwalla A."/>
            <person name="Civetta A."/>
            <person name="Clifton S.W."/>
            <person name="Comeron J.M."/>
            <person name="Costello J.C."/>
            <person name="Coyne J.A."/>
            <person name="Daub J."/>
            <person name="David R.G."/>
            <person name="Delcher A.L."/>
            <person name="Delehaunty K."/>
            <person name="Do C.B."/>
            <person name="Ebling H."/>
            <person name="Edwards K."/>
            <person name="Eickbush T."/>
            <person name="Evans J.D."/>
            <person name="Filipski A."/>
            <person name="Findeiss S."/>
            <person name="Freyhult E."/>
            <person name="Fulton L."/>
            <person name="Fulton R."/>
            <person name="Garcia A.C."/>
            <person name="Gardiner A."/>
            <person name="Garfield D.A."/>
            <person name="Garvin B.E."/>
            <person name="Gibson G."/>
            <person name="Gilbert D."/>
            <person name="Gnerre S."/>
            <person name="Godfrey J."/>
            <person name="Good R."/>
            <person name="Gotea V."/>
            <person name="Gravely B."/>
            <person name="Greenberg A.J."/>
            <person name="Griffiths-Jones S."/>
            <person name="Gross S."/>
            <person name="Guigo R."/>
            <person name="Gustafson E.A."/>
            <person name="Haerty W."/>
            <person name="Hahn M.W."/>
            <person name="Halligan D.L."/>
            <person name="Halpern A.L."/>
            <person name="Halter G.M."/>
            <person name="Han M.V."/>
            <person name="Heger A."/>
            <person name="Hillier L."/>
            <person name="Hinrichs A.S."/>
            <person name="Holmes I."/>
            <person name="Hoskins R.A."/>
            <person name="Hubisz M.J."/>
            <person name="Hultmark D."/>
            <person name="Huntley M.A."/>
            <person name="Jaffe D.B."/>
            <person name="Jagadeeshan S."/>
            <person name="Jeck W.R."/>
            <person name="Johnson J."/>
            <person name="Jones C.D."/>
            <person name="Jordan W.C."/>
            <person name="Karpen G.H."/>
            <person name="Kataoka E."/>
            <person name="Keightley P.D."/>
            <person name="Kheradpour P."/>
            <person name="Kirkness E.F."/>
            <person name="Koerich L.B."/>
            <person name="Kristiansen K."/>
            <person name="Kudrna D."/>
            <person name="Kulathinal R.J."/>
            <person name="Kumar S."/>
            <person name="Kwok R."/>
            <person name="Lander E."/>
            <person name="Langley C.H."/>
            <person name="Lapoint R."/>
            <person name="Lazzaro B.P."/>
            <person name="Lee S.J."/>
            <person name="Levesque L."/>
            <person name="Li R."/>
            <person name="Lin C.F."/>
            <person name="Lin M.F."/>
            <person name="Lindblad-Toh K."/>
            <person name="Llopart A."/>
            <person name="Long M."/>
            <person name="Low L."/>
            <person name="Lozovsky E."/>
            <person name="Lu J."/>
            <person name="Luo M."/>
            <person name="Machado C.A."/>
            <person name="Makalowski W."/>
            <person name="Marzo M."/>
            <person name="Matsuda M."/>
            <person name="Matzkin L."/>
            <person name="McAllister B."/>
            <person name="McBride C.S."/>
            <person name="McKernan B."/>
            <person name="McKernan K."/>
            <person name="Mendez-Lago M."/>
            <person name="Minx P."/>
            <person name="Mollenhauer M.U."/>
            <person name="Montooth K."/>
            <person name="Mount S.M."/>
            <person name="Mu X."/>
            <person name="Myers E."/>
            <person name="Negre B."/>
            <person name="Newfeld S."/>
            <person name="Nielsen R."/>
            <person name="Noor M.A."/>
            <person name="O'Grady P."/>
            <person name="Pachter L."/>
            <person name="Papaceit M."/>
            <person name="Parisi M.J."/>
            <person name="Parisi M."/>
            <person name="Parts L."/>
            <person name="Pedersen J.S."/>
            <person name="Pesole G."/>
            <person name="Phillippy A.M."/>
            <person name="Ponting C.P."/>
            <person name="Pop M."/>
            <person name="Porcelli D."/>
            <person name="Powell J.R."/>
            <person name="Prohaska S."/>
            <person name="Pruitt K."/>
            <person name="Puig M."/>
            <person name="Quesneville H."/>
            <person name="Ram K.R."/>
            <person name="Rand D."/>
            <person name="Rasmussen M.D."/>
            <person name="Reed L.K."/>
            <person name="Reenan R."/>
            <person name="Reily A."/>
            <person name="Remington K.A."/>
            <person name="Rieger T.T."/>
            <person name="Ritchie M.G."/>
            <person name="Robin C."/>
            <person name="Rogers Y.H."/>
            <person name="Rohde C."/>
            <person name="Rozas J."/>
            <person name="Rubenfield M.J."/>
            <person name="Ruiz A."/>
            <person name="Russo S."/>
            <person name="Salzberg S.L."/>
            <person name="Sanchez-Gracia A."/>
            <person name="Saranga D.J."/>
            <person name="Sato H."/>
            <person name="Schaeffer S.W."/>
            <person name="Schatz M.C."/>
            <person name="Schlenke T."/>
            <person name="Schwartz R."/>
            <person name="Segarra C."/>
            <person name="Singh R.S."/>
            <person name="Sirot L."/>
            <person name="Sirota M."/>
            <person name="Sisneros N.B."/>
            <person name="Smith C.D."/>
            <person name="Smith T.F."/>
            <person name="Spieth J."/>
            <person name="Stage D.E."/>
            <person name="Stark A."/>
            <person name="Stephan W."/>
            <person name="Strausberg R.L."/>
            <person name="Strempel S."/>
            <person name="Sturgill D."/>
            <person name="Sutton G."/>
            <person name="Sutton G.G."/>
            <person name="Tao W."/>
            <person name="Teichmann S."/>
            <person name="Tobari Y.N."/>
            <person name="Tomimura Y."/>
            <person name="Tsolas J.M."/>
            <person name="Valente V.L."/>
            <person name="Venter E."/>
            <person name="Venter J.C."/>
            <person name="Vicario S."/>
            <person name="Vieira F.G."/>
            <person name="Vilella A.J."/>
            <person name="Villasante A."/>
            <person name="Walenz B."/>
            <person name="Wang J."/>
            <person name="Wasserman M."/>
            <person name="Watts T."/>
            <person name="Wilson D."/>
            <person name="Wilson R.K."/>
            <person name="Wing R.A."/>
            <person name="Wolfner M.F."/>
            <person name="Wong A."/>
            <person name="Wong G.K."/>
            <person name="Wu C.I."/>
            <person name="Wu G."/>
            <person name="Yamamoto D."/>
            <person name="Yang H.P."/>
            <person name="Yang S.P."/>
            <person name="Yorke J.A."/>
            <person name="Yoshida K."/>
            <person name="Zdobnov E."/>
            <person name="Zhang P."/>
            <person name="Zhang Y."/>
            <person name="Zimin A.V."/>
            <person name="Baldwin J."/>
            <person name="Abdouelleil A."/>
            <person name="Abdulkadir J."/>
            <person name="Abebe A."/>
            <person name="Abera B."/>
            <person name="Abreu J."/>
            <person name="Acer S.C."/>
            <person name="Aftuck L."/>
            <person name="Alexander A."/>
            <person name="An P."/>
            <person name="Anderson E."/>
            <person name="Anderson S."/>
            <person name="Arachi H."/>
            <person name="Azer M."/>
            <person name="Bachantsang P."/>
            <person name="Barry A."/>
            <person name="Bayul T."/>
            <person name="Berlin A."/>
            <person name="Bessette D."/>
            <person name="Bloom T."/>
            <person name="Blye J."/>
            <person name="Boguslavskiy L."/>
            <person name="Bonnet C."/>
            <person name="Boukhgalter B."/>
            <person name="Bourzgui I."/>
            <person name="Brown A."/>
            <person name="Cahill P."/>
            <person name="Channer S."/>
            <person name="Cheshatsang Y."/>
            <person name="Chuda L."/>
            <person name="Citroen M."/>
            <person name="Collymore A."/>
            <person name="Cooke P."/>
            <person name="Costello M."/>
            <person name="D'Aco K."/>
            <person name="Daza R."/>
            <person name="De Haan G."/>
            <person name="DeGray S."/>
            <person name="DeMaso C."/>
            <person name="Dhargay N."/>
            <person name="Dooley K."/>
            <person name="Dooley E."/>
            <person name="Doricent M."/>
            <person name="Dorje P."/>
            <person name="Dorjee K."/>
            <person name="Dupes A."/>
            <person name="Elong R."/>
            <person name="Falk J."/>
            <person name="Farina A."/>
            <person name="Faro S."/>
            <person name="Ferguson D."/>
            <person name="Fisher S."/>
            <person name="Foley C.D."/>
            <person name="Franke A."/>
            <person name="Friedrich D."/>
            <person name="Gadbois L."/>
            <person name="Gearin G."/>
            <person name="Gearin C.R."/>
            <person name="Giannoukos G."/>
            <person name="Goode T."/>
            <person name="Graham J."/>
            <person name="Grandbois E."/>
            <person name="Grewal S."/>
            <person name="Gyaltsen K."/>
            <person name="Hafez N."/>
            <person name="Hagos B."/>
            <person name="Hall J."/>
            <person name="Henson C."/>
            <person name="Hollinger A."/>
            <person name="Honan T."/>
            <person name="Huard M.D."/>
            <person name="Hughes L."/>
            <person name="Hurhula B."/>
            <person name="Husby M.E."/>
            <person name="Kamat A."/>
            <person name="Kanga B."/>
            <person name="Kashin S."/>
            <person name="Khazanovich D."/>
            <person name="Kisner P."/>
            <person name="Lance K."/>
            <person name="Lara M."/>
            <person name="Lee W."/>
            <person name="Lennon N."/>
            <person name="Letendre F."/>
            <person name="LeVine R."/>
            <person name="Lipovsky A."/>
            <person name="Liu X."/>
            <person name="Liu J."/>
            <person name="Liu S."/>
            <person name="Lokyitsang T."/>
            <person name="Lokyitsang Y."/>
            <person name="Lubonja R."/>
            <person name="Lui A."/>
            <person name="MacDonald P."/>
            <person name="Magnisalis V."/>
            <person name="Maru K."/>
            <person name="Matthews C."/>
            <person name="McCusker W."/>
            <person name="McDonough S."/>
            <person name="Mehta T."/>
            <person name="Meldrim J."/>
            <person name="Meneus L."/>
            <person name="Mihai O."/>
            <person name="Mihalev A."/>
            <person name="Mihova T."/>
            <person name="Mittelman R."/>
            <person name="Mlenga V."/>
            <person name="Montmayeur A."/>
            <person name="Mulrain L."/>
            <person name="Navidi A."/>
            <person name="Naylor J."/>
            <person name="Negash T."/>
            <person name="Nguyen T."/>
            <person name="Nguyen N."/>
            <person name="Nicol R."/>
            <person name="Norbu C."/>
            <person name="Norbu N."/>
            <person name="Novod N."/>
            <person name="O'Neill B."/>
            <person name="Osman S."/>
            <person name="Markiewicz E."/>
            <person name="Oyono O.L."/>
            <person name="Patti C."/>
            <person name="Phunkhang P."/>
            <person name="Pierre F."/>
            <person name="Priest M."/>
            <person name="Raghuraman S."/>
            <person name="Rege F."/>
            <person name="Reyes R."/>
            <person name="Rise C."/>
            <person name="Rogov P."/>
            <person name="Ross K."/>
            <person name="Ryan E."/>
            <person name="Settipalli S."/>
            <person name="Shea T."/>
            <person name="Sherpa N."/>
            <person name="Shi L."/>
            <person name="Shih D."/>
            <person name="Sparrow T."/>
            <person name="Spaulding J."/>
            <person name="Stalker J."/>
            <person name="Stange-Thomann N."/>
            <person name="Stavropoulos S."/>
            <person name="Stone C."/>
            <person name="Strader C."/>
            <person name="Tesfaye S."/>
            <person name="Thomson T."/>
            <person name="Thoulutsang Y."/>
            <person name="Thoulutsang D."/>
            <person name="Topham K."/>
            <person name="Topping I."/>
            <person name="Tsamla T."/>
            <person name="Vassiliev H."/>
            <person name="Vo A."/>
            <person name="Wangchuk T."/>
            <person name="Wangdi T."/>
            <person name="Weiand M."/>
            <person name="Wilkinson J."/>
            <person name="Wilson A."/>
            <person name="Yadav S."/>
            <person name="Young G."/>
            <person name="Yu Q."/>
            <person name="Zembek L."/>
            <person name="Zhong D."/>
            <person name="Zimmer A."/>
            <person name="Zwirko Z."/>
            <person name="Jaffe D.B."/>
            <person name="Alvarez P."/>
            <person name="Brockman W."/>
            <person name="Butler J."/>
            <person name="Chin C."/>
            <person name="Gnerre S."/>
            <person name="Grabherr M."/>
            <person name="Kleber M."/>
            <person name="Mauceli E."/>
            <person name="MacCallum I."/>
        </authorList>
    </citation>
    <scope>NUCLEOTIDE SEQUENCE [LARGE SCALE GENOMIC DNA]</scope>
    <source>
        <strain evidence="15">Tucson 14030-0811.24</strain>
    </source>
</reference>
<dbReference type="KEGG" id="dwi:6649020"/>
<dbReference type="HOGENOM" id="CLU_006842_0_3_1"/>
<proteinExistence type="inferred from homology"/>
<evidence type="ECO:0000313" key="15">
    <source>
        <dbReference type="Proteomes" id="UP000007798"/>
    </source>
</evidence>
<dbReference type="PROSITE" id="PS50240">
    <property type="entry name" value="TRYPSIN_DOM"/>
    <property type="match status" value="1"/>
</dbReference>
<feature type="signal peptide" evidence="12">
    <location>
        <begin position="1"/>
        <end position="23"/>
    </location>
</feature>
<feature type="domain" description="Peptidase S1" evidence="13">
    <location>
        <begin position="140"/>
        <end position="407"/>
    </location>
</feature>
<keyword evidence="3 12" id="KW-0732">Signal</keyword>
<dbReference type="GO" id="GO:0006508">
    <property type="term" value="P:proteolysis"/>
    <property type="evidence" value="ECO:0007669"/>
    <property type="project" value="UniProtKB-KW"/>
</dbReference>
<accession>B4NE40</accession>
<feature type="chain" id="PRO_5006458367" description="Peptidase S1 domain-containing protein" evidence="12">
    <location>
        <begin position="24"/>
        <end position="412"/>
    </location>
</feature>
<keyword evidence="5 11" id="KW-0720">Serine protease</keyword>
<dbReference type="InParanoid" id="B4NE40"/>
<keyword evidence="7" id="KW-0865">Zymogen</keyword>
<evidence type="ECO:0000256" key="11">
    <source>
        <dbReference type="RuleBase" id="RU363034"/>
    </source>
</evidence>